<dbReference type="Gene3D" id="3.30.360.10">
    <property type="entry name" value="Dihydrodipicolinate Reductase, domain 2"/>
    <property type="match status" value="1"/>
</dbReference>
<dbReference type="SUPFAM" id="SSF55347">
    <property type="entry name" value="Glyceraldehyde-3-phosphate dehydrogenase-like, C-terminal domain"/>
    <property type="match status" value="1"/>
</dbReference>
<dbReference type="Pfam" id="PF22725">
    <property type="entry name" value="GFO_IDH_MocA_C3"/>
    <property type="match status" value="1"/>
</dbReference>
<evidence type="ECO:0000259" key="3">
    <source>
        <dbReference type="Pfam" id="PF22725"/>
    </source>
</evidence>
<dbReference type="InterPro" id="IPR036291">
    <property type="entry name" value="NAD(P)-bd_dom_sf"/>
</dbReference>
<accession>A0ABT9C7G9</accession>
<dbReference type="InterPro" id="IPR000683">
    <property type="entry name" value="Gfo/Idh/MocA-like_OxRdtase_N"/>
</dbReference>
<keyword evidence="1" id="KW-0560">Oxidoreductase</keyword>
<dbReference type="PANTHER" id="PTHR43818">
    <property type="entry name" value="BCDNA.GH03377"/>
    <property type="match status" value="1"/>
</dbReference>
<organism evidence="4 5">
    <name type="scientific">Paenibacillus lacisoli</name>
    <dbReference type="NCBI Taxonomy" id="3064525"/>
    <lineage>
        <taxon>Bacteria</taxon>
        <taxon>Bacillati</taxon>
        <taxon>Bacillota</taxon>
        <taxon>Bacilli</taxon>
        <taxon>Bacillales</taxon>
        <taxon>Paenibacillaceae</taxon>
        <taxon>Paenibacillus</taxon>
    </lineage>
</organism>
<reference evidence="4 5" key="1">
    <citation type="submission" date="2023-07" db="EMBL/GenBank/DDBJ databases">
        <title>Paenibacillus sp. JX-17 nov. isolated from soil.</title>
        <authorList>
            <person name="Wan Y."/>
            <person name="Liu B."/>
        </authorList>
    </citation>
    <scope>NUCLEOTIDE SEQUENCE [LARGE SCALE GENOMIC DNA]</scope>
    <source>
        <strain evidence="4 5">JX-17</strain>
    </source>
</reference>
<protein>
    <submittedName>
        <fullName evidence="4">Gfo/Idh/MocA family oxidoreductase</fullName>
    </submittedName>
</protein>
<dbReference type="InterPro" id="IPR055170">
    <property type="entry name" value="GFO_IDH_MocA-like_dom"/>
</dbReference>
<dbReference type="RefSeq" id="WP_305022384.1">
    <property type="nucleotide sequence ID" value="NZ_JAUQTB010000001.1"/>
</dbReference>
<dbReference type="Gene3D" id="3.40.50.720">
    <property type="entry name" value="NAD(P)-binding Rossmann-like Domain"/>
    <property type="match status" value="1"/>
</dbReference>
<feature type="domain" description="Gfo/Idh/MocA-like oxidoreductase N-terminal" evidence="2">
    <location>
        <begin position="5"/>
        <end position="116"/>
    </location>
</feature>
<dbReference type="InterPro" id="IPR050463">
    <property type="entry name" value="Gfo/Idh/MocA_oxidrdct_glycsds"/>
</dbReference>
<keyword evidence="5" id="KW-1185">Reference proteome</keyword>
<evidence type="ECO:0000259" key="2">
    <source>
        <dbReference type="Pfam" id="PF01408"/>
    </source>
</evidence>
<name>A0ABT9C7G9_9BACL</name>
<proteinExistence type="predicted"/>
<dbReference type="EMBL" id="JAUQTB010000001">
    <property type="protein sequence ID" value="MDO7905207.1"/>
    <property type="molecule type" value="Genomic_DNA"/>
</dbReference>
<evidence type="ECO:0000256" key="1">
    <source>
        <dbReference type="ARBA" id="ARBA00023002"/>
    </source>
</evidence>
<dbReference type="Proteomes" id="UP001240171">
    <property type="component" value="Unassembled WGS sequence"/>
</dbReference>
<sequence>MQKMKAGIIGCGNISAVYLNNLRKSPVIEVVALADMLAERAQARAEEFGIENVYTVDEMLQREDIELIINLTVPGSHAMMNTAALEAGKHVYGEKPFSVSLEDGRRVLELAEKKGLYAGCAPDTFLGAGIQTARRAILDGLIGKPIAATAFFMGRGPEWWHHDPEFFYASGGGPMFDMGPYYLTALVTLLGPIRRVSASAGIQIPDRKIHTGPKGGTPLRVQTPTHLAGTLDFSNGAIASMITSFDIRGTSDLPRMEIYGTEGTLSVPDPNDFSGEVKLRRFGEEEWVTIEPVFECSVNERGLGANEMVNAIRAGRKHQASGELGYHVLEAMRAFEKSSLDGKHIQLESTYTQDEDFRLDTKLLPQPKQEQ</sequence>
<comment type="caution">
    <text evidence="4">The sequence shown here is derived from an EMBL/GenBank/DDBJ whole genome shotgun (WGS) entry which is preliminary data.</text>
</comment>
<dbReference type="SUPFAM" id="SSF51735">
    <property type="entry name" value="NAD(P)-binding Rossmann-fold domains"/>
    <property type="match status" value="1"/>
</dbReference>
<dbReference type="Pfam" id="PF01408">
    <property type="entry name" value="GFO_IDH_MocA"/>
    <property type="match status" value="1"/>
</dbReference>
<evidence type="ECO:0000313" key="4">
    <source>
        <dbReference type="EMBL" id="MDO7905207.1"/>
    </source>
</evidence>
<dbReference type="PANTHER" id="PTHR43818:SF11">
    <property type="entry name" value="BCDNA.GH03377"/>
    <property type="match status" value="1"/>
</dbReference>
<evidence type="ECO:0000313" key="5">
    <source>
        <dbReference type="Proteomes" id="UP001240171"/>
    </source>
</evidence>
<feature type="domain" description="GFO/IDH/MocA-like oxidoreductase" evidence="3">
    <location>
        <begin position="130"/>
        <end position="265"/>
    </location>
</feature>
<gene>
    <name evidence="4" type="ORF">Q5741_02105</name>
</gene>